<dbReference type="Proteomes" id="UP000664203">
    <property type="component" value="Unassembled WGS sequence"/>
</dbReference>
<keyword evidence="1" id="KW-0812">Transmembrane</keyword>
<evidence type="ECO:0000313" key="5">
    <source>
        <dbReference type="Proteomes" id="UP000664203"/>
    </source>
</evidence>
<organism evidence="4 5">
    <name type="scientific">Alectoria fallacina</name>
    <dbReference type="NCBI Taxonomy" id="1903189"/>
    <lineage>
        <taxon>Eukaryota</taxon>
        <taxon>Fungi</taxon>
        <taxon>Dikarya</taxon>
        <taxon>Ascomycota</taxon>
        <taxon>Pezizomycotina</taxon>
        <taxon>Lecanoromycetes</taxon>
        <taxon>OSLEUM clade</taxon>
        <taxon>Lecanoromycetidae</taxon>
        <taxon>Lecanorales</taxon>
        <taxon>Lecanorineae</taxon>
        <taxon>Parmeliaceae</taxon>
        <taxon>Alectoria</taxon>
    </lineage>
</organism>
<feature type="transmembrane region" description="Helical" evidence="1">
    <location>
        <begin position="301"/>
        <end position="330"/>
    </location>
</feature>
<dbReference type="InterPro" id="IPR056145">
    <property type="entry name" value="DUF7728"/>
</dbReference>
<accession>A0A8H3IPP9</accession>
<dbReference type="EMBL" id="CAJPDR010000161">
    <property type="protein sequence ID" value="CAF9922865.1"/>
    <property type="molecule type" value="Genomic_DNA"/>
</dbReference>
<dbReference type="OrthoDB" id="5409353at2759"/>
<sequence>MLLSTTLLFATSSLAFLIPEVNTEDQPKSDFLPAFIKTNSQTVKLDCSTCPFALSSRRNGAHEWTNNVESELAMKFETEGKALKFNGVPFYPISNLPLSPTLYVSQSKKDGQSSNMEGYDGNLRLSYSMEYDEKKFEDNSLVTILMTVMGLDGQMIKVDNIEVTAIKEQDATLILHSTKTIPVSPDSPDAKCETILCRVFSKVMTGMAKAKASAKTAGHKMKHFCVKCLHKLTGHKSQPYSHHHKGPGKHGMPHRLPDGTMELPSHIHFKPLGNGHHHHSHHHKSFFHRMAMVLRTTFQVVFVPILIGVAFGMAASAIGMLVGQAVVFLWMKYRGTSREAAYEPLDTDEKEAPPAYQDIHHKALNEKDVDAKA</sequence>
<keyword evidence="1" id="KW-1133">Transmembrane helix</keyword>
<feature type="domain" description="DUF7728" evidence="3">
    <location>
        <begin position="39"/>
        <end position="181"/>
    </location>
</feature>
<keyword evidence="1" id="KW-0472">Membrane</keyword>
<dbReference type="PANTHER" id="PTHR40622:SF1">
    <property type="match status" value="1"/>
</dbReference>
<comment type="caution">
    <text evidence="4">The sequence shown here is derived from an EMBL/GenBank/DDBJ whole genome shotgun (WGS) entry which is preliminary data.</text>
</comment>
<feature type="signal peptide" evidence="2">
    <location>
        <begin position="1"/>
        <end position="23"/>
    </location>
</feature>
<keyword evidence="5" id="KW-1185">Reference proteome</keyword>
<evidence type="ECO:0000256" key="2">
    <source>
        <dbReference type="SAM" id="SignalP"/>
    </source>
</evidence>
<protein>
    <recommendedName>
        <fullName evidence="3">DUF7728 domain-containing protein</fullName>
    </recommendedName>
</protein>
<feature type="chain" id="PRO_5034601582" description="DUF7728 domain-containing protein" evidence="2">
    <location>
        <begin position="24"/>
        <end position="373"/>
    </location>
</feature>
<evidence type="ECO:0000313" key="4">
    <source>
        <dbReference type="EMBL" id="CAF9922865.1"/>
    </source>
</evidence>
<evidence type="ECO:0000259" key="3">
    <source>
        <dbReference type="Pfam" id="PF24854"/>
    </source>
</evidence>
<gene>
    <name evidence="4" type="ORF">ALECFALPRED_002254</name>
</gene>
<proteinExistence type="predicted"/>
<dbReference type="PANTHER" id="PTHR40622">
    <property type="match status" value="1"/>
</dbReference>
<keyword evidence="2" id="KW-0732">Signal</keyword>
<reference evidence="4" key="1">
    <citation type="submission" date="2021-03" db="EMBL/GenBank/DDBJ databases">
        <authorList>
            <person name="Tagirdzhanova G."/>
        </authorList>
    </citation>
    <scope>NUCLEOTIDE SEQUENCE</scope>
</reference>
<dbReference type="Pfam" id="PF24854">
    <property type="entry name" value="DUF7728"/>
    <property type="match status" value="1"/>
</dbReference>
<name>A0A8H3IPP9_9LECA</name>
<dbReference type="AlphaFoldDB" id="A0A8H3IPP9"/>
<evidence type="ECO:0000256" key="1">
    <source>
        <dbReference type="SAM" id="Phobius"/>
    </source>
</evidence>